<evidence type="ECO:0000313" key="2">
    <source>
        <dbReference type="RefSeq" id="XP_008484617.1"/>
    </source>
</evidence>
<dbReference type="Proteomes" id="UP000079169">
    <property type="component" value="Unplaced"/>
</dbReference>
<gene>
    <name evidence="2" type="primary">LOC103521284</name>
</gene>
<keyword evidence="1" id="KW-1185">Reference proteome</keyword>
<dbReference type="KEGG" id="dci:103521284"/>
<proteinExistence type="predicted"/>
<protein>
    <submittedName>
        <fullName evidence="2">Uncharacterized protein LOC103521284</fullName>
    </submittedName>
</protein>
<dbReference type="PaxDb" id="121845-A0A1S3DMR2"/>
<dbReference type="AlphaFoldDB" id="A0A1S3DMR2"/>
<dbReference type="RefSeq" id="XP_008484617.1">
    <property type="nucleotide sequence ID" value="XM_008486395.3"/>
</dbReference>
<evidence type="ECO:0000313" key="1">
    <source>
        <dbReference type="Proteomes" id="UP000079169"/>
    </source>
</evidence>
<dbReference type="PANTHER" id="PTHR39953">
    <property type="entry name" value="RE54151P"/>
    <property type="match status" value="1"/>
</dbReference>
<organism evidence="1 2">
    <name type="scientific">Diaphorina citri</name>
    <name type="common">Asian citrus psyllid</name>
    <dbReference type="NCBI Taxonomy" id="121845"/>
    <lineage>
        <taxon>Eukaryota</taxon>
        <taxon>Metazoa</taxon>
        <taxon>Ecdysozoa</taxon>
        <taxon>Arthropoda</taxon>
        <taxon>Hexapoda</taxon>
        <taxon>Insecta</taxon>
        <taxon>Pterygota</taxon>
        <taxon>Neoptera</taxon>
        <taxon>Paraneoptera</taxon>
        <taxon>Hemiptera</taxon>
        <taxon>Sternorrhyncha</taxon>
        <taxon>Psylloidea</taxon>
        <taxon>Psyllidae</taxon>
        <taxon>Diaphorininae</taxon>
        <taxon>Diaphorina</taxon>
    </lineage>
</organism>
<reference evidence="2" key="1">
    <citation type="submission" date="2025-08" db="UniProtKB">
        <authorList>
            <consortium name="RefSeq"/>
        </authorList>
    </citation>
    <scope>IDENTIFICATION</scope>
</reference>
<name>A0A1S3DMR2_DIACI</name>
<dbReference type="PANTHER" id="PTHR39953:SF1">
    <property type="entry name" value="RE54151P"/>
    <property type="match status" value="1"/>
</dbReference>
<accession>A0A1S3DMR2</accession>
<dbReference type="GeneID" id="103521284"/>
<dbReference type="OMA" id="HKLIVEW"/>
<feature type="non-terminal residue" evidence="2">
    <location>
        <position position="204"/>
    </location>
</feature>
<sequence>MATYVKALVTPEHKVNAKPYQVHCLVDEGEGTILKAFCSDCAACQGGCKHAVAFVTWLHRRSNDPPVTSVECYWKKSHLSSVSSNILPVAAEMGKSVPLTQVDSSELSNFLNFVEGNVSKESMLYYQKGFVGSLSIHKLIVEWLIYNPGASNTTDAYDSFIRFCNTAMQSSSIAECLKKTQGQTSSPLWHDLRYGRVTASKIYE</sequence>